<dbReference type="InterPro" id="IPR013320">
    <property type="entry name" value="ConA-like_dom_sf"/>
</dbReference>
<dbReference type="eggNOG" id="KOG1477">
    <property type="taxonomic scope" value="Eukaryota"/>
</dbReference>
<dbReference type="RefSeq" id="XP_007388326.1">
    <property type="nucleotide sequence ID" value="XM_007388264.1"/>
</dbReference>
<feature type="non-terminal residue" evidence="3">
    <location>
        <position position="302"/>
    </location>
</feature>
<dbReference type="InterPro" id="IPR043136">
    <property type="entry name" value="B30.2/SPRY_sf"/>
</dbReference>
<protein>
    <recommendedName>
        <fullName evidence="2">SPRY domain-containing protein</fullName>
    </recommendedName>
</protein>
<sequence>ALDAPPPEWTAAPEKSHADGLYNEASDADYEAAEQFCSDHPPDPPRLLPSHTIDRIAAVGCAAWGLDWPNNKRFVGRISNSSEAKGGQAVTRVETEDACGDTCLLSDFPITAGLYDTRGKAGVYFEVTIDWMDANGVIAVGTSSRPYPSWRLPGWNRLSAGLHLDDCRKFFEDPDGGRDYTPLLAPGQVRPGDVVGCGLVFPTSTSTSLSSDAGPRTSAIFYTYNGMRLPDAFKGVYLPRGAHDVYAAIGVSGRTALSVNFGGETFRWKEGNEWAWRVEGHVGQLAAGPSADEELPTYSQAR</sequence>
<reference evidence="4" key="1">
    <citation type="journal article" date="2012" name="Science">
        <title>The Paleozoic origin of enzymatic lignin decomposition reconstructed from 31 fungal genomes.</title>
        <authorList>
            <person name="Floudas D."/>
            <person name="Binder M."/>
            <person name="Riley R."/>
            <person name="Barry K."/>
            <person name="Blanchette R.A."/>
            <person name="Henrissat B."/>
            <person name="Martinez A.T."/>
            <person name="Otillar R."/>
            <person name="Spatafora J.W."/>
            <person name="Yadav J.S."/>
            <person name="Aerts A."/>
            <person name="Benoit I."/>
            <person name="Boyd A."/>
            <person name="Carlson A."/>
            <person name="Copeland A."/>
            <person name="Coutinho P.M."/>
            <person name="de Vries R.P."/>
            <person name="Ferreira P."/>
            <person name="Findley K."/>
            <person name="Foster B."/>
            <person name="Gaskell J."/>
            <person name="Glotzer D."/>
            <person name="Gorecki P."/>
            <person name="Heitman J."/>
            <person name="Hesse C."/>
            <person name="Hori C."/>
            <person name="Igarashi K."/>
            <person name="Jurgens J.A."/>
            <person name="Kallen N."/>
            <person name="Kersten P."/>
            <person name="Kohler A."/>
            <person name="Kuees U."/>
            <person name="Kumar T.K.A."/>
            <person name="Kuo A."/>
            <person name="LaButti K."/>
            <person name="Larrondo L.F."/>
            <person name="Lindquist E."/>
            <person name="Ling A."/>
            <person name="Lombard V."/>
            <person name="Lucas S."/>
            <person name="Lundell T."/>
            <person name="Martin R."/>
            <person name="McLaughlin D.J."/>
            <person name="Morgenstern I."/>
            <person name="Morin E."/>
            <person name="Murat C."/>
            <person name="Nagy L.G."/>
            <person name="Nolan M."/>
            <person name="Ohm R.A."/>
            <person name="Patyshakuliyeva A."/>
            <person name="Rokas A."/>
            <person name="Ruiz-Duenas F.J."/>
            <person name="Sabat G."/>
            <person name="Salamov A."/>
            <person name="Samejima M."/>
            <person name="Schmutz J."/>
            <person name="Slot J.C."/>
            <person name="St John F."/>
            <person name="Stenlid J."/>
            <person name="Sun H."/>
            <person name="Sun S."/>
            <person name="Syed K."/>
            <person name="Tsang A."/>
            <person name="Wiebenga A."/>
            <person name="Young D."/>
            <person name="Pisabarro A."/>
            <person name="Eastwood D.C."/>
            <person name="Martin F."/>
            <person name="Cullen D."/>
            <person name="Grigoriev I.V."/>
            <person name="Hibbett D.S."/>
        </authorList>
    </citation>
    <scope>NUCLEOTIDE SEQUENCE [LARGE SCALE GENOMIC DNA]</scope>
    <source>
        <strain evidence="4">HHB-11173 SS5</strain>
    </source>
</reference>
<evidence type="ECO:0000313" key="3">
    <source>
        <dbReference type="EMBL" id="EIN04531.1"/>
    </source>
</evidence>
<keyword evidence="4" id="KW-1185">Reference proteome</keyword>
<dbReference type="GeneID" id="18882051"/>
<organism evidence="3 4">
    <name type="scientific">Punctularia strigosozonata (strain HHB-11173)</name>
    <name type="common">White-rot fungus</name>
    <dbReference type="NCBI Taxonomy" id="741275"/>
    <lineage>
        <taxon>Eukaryota</taxon>
        <taxon>Fungi</taxon>
        <taxon>Dikarya</taxon>
        <taxon>Basidiomycota</taxon>
        <taxon>Agaricomycotina</taxon>
        <taxon>Agaricomycetes</taxon>
        <taxon>Corticiales</taxon>
        <taxon>Punctulariaceae</taxon>
        <taxon>Punctularia</taxon>
    </lineage>
</organism>
<dbReference type="Gene3D" id="2.60.120.920">
    <property type="match status" value="1"/>
</dbReference>
<dbReference type="HOGENOM" id="CLU_086076_0_0_1"/>
<feature type="region of interest" description="Disordered" evidence="1">
    <location>
        <begin position="1"/>
        <end position="24"/>
    </location>
</feature>
<dbReference type="Proteomes" id="UP000054196">
    <property type="component" value="Unassembled WGS sequence"/>
</dbReference>
<dbReference type="AlphaFoldDB" id="R7S597"/>
<dbReference type="SUPFAM" id="SSF49899">
    <property type="entry name" value="Concanavalin A-like lectins/glucanases"/>
    <property type="match status" value="1"/>
</dbReference>
<evidence type="ECO:0000313" key="4">
    <source>
        <dbReference type="Proteomes" id="UP000054196"/>
    </source>
</evidence>
<name>R7S597_PUNST</name>
<dbReference type="OMA" id="IGTACKP"/>
<dbReference type="OrthoDB" id="258495at2759"/>
<accession>R7S597</accession>
<gene>
    <name evidence="3" type="ORF">PUNSTDRAFT_27034</name>
</gene>
<dbReference type="KEGG" id="psq:PUNSTDRAFT_27034"/>
<feature type="domain" description="SPRY" evidence="2">
    <location>
        <begin position="120"/>
        <end position="265"/>
    </location>
</feature>
<feature type="non-terminal residue" evidence="3">
    <location>
        <position position="1"/>
    </location>
</feature>
<dbReference type="Pfam" id="PF00622">
    <property type="entry name" value="SPRY"/>
    <property type="match status" value="1"/>
</dbReference>
<evidence type="ECO:0000256" key="1">
    <source>
        <dbReference type="SAM" id="MobiDB-lite"/>
    </source>
</evidence>
<evidence type="ECO:0000259" key="2">
    <source>
        <dbReference type="SMART" id="SM00449"/>
    </source>
</evidence>
<dbReference type="InterPro" id="IPR003877">
    <property type="entry name" value="SPRY_dom"/>
</dbReference>
<dbReference type="SMART" id="SM00449">
    <property type="entry name" value="SPRY"/>
    <property type="match status" value="1"/>
</dbReference>
<proteinExistence type="predicted"/>
<dbReference type="EMBL" id="JH687554">
    <property type="protein sequence ID" value="EIN04531.1"/>
    <property type="molecule type" value="Genomic_DNA"/>
</dbReference>